<dbReference type="Proteomes" id="UP000017819">
    <property type="component" value="Unassembled WGS sequence"/>
</dbReference>
<comment type="caution">
    <text evidence="2">The sequence shown here is derived from an EMBL/GenBank/DDBJ whole genome shotgun (WGS) entry which is preliminary data.</text>
</comment>
<keyword evidence="3" id="KW-1185">Reference proteome</keyword>
<gene>
    <name evidence="2" type="ORF">N177_0795</name>
</gene>
<reference evidence="2 3" key="1">
    <citation type="journal article" date="2014" name="Genome Announc.">
        <title>Draft Genome Sequence of Lutibaculum baratangense Strain AMV1T, Isolated from a Mud Volcano in Andamans, India.</title>
        <authorList>
            <person name="Singh A."/>
            <person name="Sreenivas A."/>
            <person name="Sathyanarayana Reddy G."/>
            <person name="Pinnaka A.K."/>
            <person name="Shivaji S."/>
        </authorList>
    </citation>
    <scope>NUCLEOTIDE SEQUENCE [LARGE SCALE GENOMIC DNA]</scope>
    <source>
        <strain evidence="2 3">AMV1</strain>
    </source>
</reference>
<protein>
    <recommendedName>
        <fullName evidence="4">Secreted protein</fullName>
    </recommendedName>
</protein>
<feature type="chain" id="PRO_5004728636" description="Secreted protein" evidence="1">
    <location>
        <begin position="22"/>
        <end position="227"/>
    </location>
</feature>
<organism evidence="2 3">
    <name type="scientific">Lutibaculum baratangense AMV1</name>
    <dbReference type="NCBI Taxonomy" id="631454"/>
    <lineage>
        <taxon>Bacteria</taxon>
        <taxon>Pseudomonadati</taxon>
        <taxon>Pseudomonadota</taxon>
        <taxon>Alphaproteobacteria</taxon>
        <taxon>Hyphomicrobiales</taxon>
        <taxon>Tepidamorphaceae</taxon>
        <taxon>Lutibaculum</taxon>
    </lineage>
</organism>
<evidence type="ECO:0008006" key="4">
    <source>
        <dbReference type="Google" id="ProtNLM"/>
    </source>
</evidence>
<dbReference type="EMBL" id="AWXZ01000014">
    <property type="protein sequence ID" value="ESR26576.1"/>
    <property type="molecule type" value="Genomic_DNA"/>
</dbReference>
<keyword evidence="1" id="KW-0732">Signal</keyword>
<evidence type="ECO:0000313" key="3">
    <source>
        <dbReference type="Proteomes" id="UP000017819"/>
    </source>
</evidence>
<name>V4RKJ5_9HYPH</name>
<accession>V4RKJ5</accession>
<proteinExistence type="predicted"/>
<sequence>MAGFAWLVAATTAAASAIVAATDPTGRERMAEILSPRPPRAQIADVGAAPSEDATSEEIARLRNETRLLALEKKALAIRLALLASEGDAATVTGSIPAEAAGGSSAEAPQARELADPSVMLSEVAGVPAAVRAREGAAGATFALHLDGVGSIEEAREVWGLIENRVPEALKGLTPLIAMDERDTSQLWLMAGSLDDDQSAGTRCALITLSGRDCAVTTREGRPLPMP</sequence>
<feature type="signal peptide" evidence="1">
    <location>
        <begin position="1"/>
        <end position="21"/>
    </location>
</feature>
<evidence type="ECO:0000313" key="2">
    <source>
        <dbReference type="EMBL" id="ESR26576.1"/>
    </source>
</evidence>
<dbReference type="AlphaFoldDB" id="V4RKJ5"/>
<evidence type="ECO:0000256" key="1">
    <source>
        <dbReference type="SAM" id="SignalP"/>
    </source>
</evidence>